<keyword evidence="1" id="KW-0449">Lipoprotein</keyword>
<dbReference type="InterPro" id="IPR041662">
    <property type="entry name" value="SusD-like_2"/>
</dbReference>
<evidence type="ECO:0000313" key="2">
    <source>
        <dbReference type="Proteomes" id="UP001203687"/>
    </source>
</evidence>
<dbReference type="Pfam" id="PF12771">
    <property type="entry name" value="SusD-like_2"/>
    <property type="match status" value="2"/>
</dbReference>
<proteinExistence type="predicted"/>
<dbReference type="InterPro" id="IPR011990">
    <property type="entry name" value="TPR-like_helical_dom_sf"/>
</dbReference>
<keyword evidence="2" id="KW-1185">Reference proteome</keyword>
<name>A0ABT0H7K6_9FLAO</name>
<comment type="caution">
    <text evidence="1">The sequence shown here is derived from an EMBL/GenBank/DDBJ whole genome shotgun (WGS) entry which is preliminary data.</text>
</comment>
<reference evidence="1" key="1">
    <citation type="submission" date="2022-04" db="EMBL/GenBank/DDBJ databases">
        <authorList>
            <person name="Ren T."/>
        </authorList>
    </citation>
    <scope>NUCLEOTIDE SEQUENCE</scope>
    <source>
        <strain evidence="1">F63249</strain>
    </source>
</reference>
<dbReference type="Proteomes" id="UP001203687">
    <property type="component" value="Unassembled WGS sequence"/>
</dbReference>
<gene>
    <name evidence="1" type="ORF">MUY34_05360</name>
</gene>
<protein>
    <submittedName>
        <fullName evidence="1">SusD/RagB family nutrient-binding outer membrane lipoprotein</fullName>
    </submittedName>
</protein>
<sequence length="556" mass="61752">MKKINIKIFWALSLILFISCETTELDLLVDPNLPSAESLDPDTNLNFVAYSLSEFFEEATEAGGEAVRLEYMFDTYQVNFNNANVNLSGMWTIAYTDILNEISKIEPTLIETGRVQHLGILKIMRAYTLMTLVDYFGDVPYSDALNGGDNFPTVDAGSDVYTQAFNDLNDALVDFSNIDDDLTPDASDLFYGGDVSKWTRLANSLKLKYHLSRRLVDEAGATAGIAAILMEDNFISDSSDDFFWQAGTSNNPQSKHQYYVEEYEAANTGEYIPNYLAWALTEEKGIDDPRLRYYIYRQVSAFPSDPAVLNNEIDCWNDPRPDTYAPIDAISAVPLPFCSLFDRGDGYWGRDHSENDGIPPDNDKRMTFGTYPAGGIFDDGQASGIDAGDGLNGAGIWPIMMNSFVYFMRAEAAIYLGTTDDPRAMLEEGVRNSISTVMGTLPNPGSFDNVPDSGDVDDYVAEVLSLYDAATGPDERMAVIAKEYWIAMYGNGVEGYNLYRRTGTPINLQPTYLGTGEFPRSFLYPSVSVDRNPNINQKPGLGVQVFWDNNPAGFIQ</sequence>
<accession>A0ABT0H7K6</accession>
<dbReference type="SUPFAM" id="SSF48452">
    <property type="entry name" value="TPR-like"/>
    <property type="match status" value="1"/>
</dbReference>
<dbReference type="EMBL" id="JALPQF010000004">
    <property type="protein sequence ID" value="MCK8480039.1"/>
    <property type="molecule type" value="Genomic_DNA"/>
</dbReference>
<dbReference type="Gene3D" id="1.25.40.390">
    <property type="match status" value="2"/>
</dbReference>
<dbReference type="RefSeq" id="WP_204346321.1">
    <property type="nucleotide sequence ID" value="NZ_JACNMJ010000006.1"/>
</dbReference>
<dbReference type="PROSITE" id="PS51257">
    <property type="entry name" value="PROKAR_LIPOPROTEIN"/>
    <property type="match status" value="1"/>
</dbReference>
<evidence type="ECO:0000313" key="1">
    <source>
        <dbReference type="EMBL" id="MCK8480039.1"/>
    </source>
</evidence>
<organism evidence="1 2">
    <name type="scientific">Psychroserpens algicola</name>
    <dbReference type="NCBI Taxonomy" id="1719034"/>
    <lineage>
        <taxon>Bacteria</taxon>
        <taxon>Pseudomonadati</taxon>
        <taxon>Bacteroidota</taxon>
        <taxon>Flavobacteriia</taxon>
        <taxon>Flavobacteriales</taxon>
        <taxon>Flavobacteriaceae</taxon>
        <taxon>Psychroserpens</taxon>
    </lineage>
</organism>